<dbReference type="Pfam" id="PF07870">
    <property type="entry name" value="DUF1657"/>
    <property type="match status" value="1"/>
</dbReference>
<proteinExistence type="predicted"/>
<accession>A0AAC9J187</accession>
<organism evidence="1 3">
    <name type="scientific">Virgibacillus halodenitrificans</name>
    <name type="common">Bacillus halodenitrificans</name>
    <dbReference type="NCBI Taxonomy" id="1482"/>
    <lineage>
        <taxon>Bacteria</taxon>
        <taxon>Bacillati</taxon>
        <taxon>Bacillota</taxon>
        <taxon>Bacilli</taxon>
        <taxon>Bacillales</taxon>
        <taxon>Bacillaceae</taxon>
        <taxon>Virgibacillus</taxon>
    </lineage>
</organism>
<sequence length="66" mass="7348">MTVGSQVKSCYSSIKSVEAGLSLLASKTQDVETQNKFNEAQKIVTTVKEELKQQVTQLAKQEPQYK</sequence>
<dbReference type="Proteomes" id="UP000182945">
    <property type="component" value="Chromosome"/>
</dbReference>
<evidence type="ECO:0000313" key="1">
    <source>
        <dbReference type="EMBL" id="APC48814.1"/>
    </source>
</evidence>
<dbReference type="EMBL" id="CP017962">
    <property type="protein sequence ID" value="APC48814.1"/>
    <property type="molecule type" value="Genomic_DNA"/>
</dbReference>
<dbReference type="InterPro" id="IPR012452">
    <property type="entry name" value="DUF1657"/>
</dbReference>
<reference evidence="1 3" key="1">
    <citation type="submission" date="2016-11" db="EMBL/GenBank/DDBJ databases">
        <title>Complete genome sequencing of Virgibacillus halodenitrificans PDB-F2.</title>
        <authorList>
            <person name="Sun Z."/>
            <person name="Zhou Y."/>
            <person name="Li H."/>
        </authorList>
    </citation>
    <scope>NUCLEOTIDE SEQUENCE [LARGE SCALE GENOMIC DNA]</scope>
    <source>
        <strain evidence="1 3">PDB-F2</strain>
    </source>
</reference>
<dbReference type="AlphaFoldDB" id="A0AAC9J187"/>
<evidence type="ECO:0000313" key="2">
    <source>
        <dbReference type="EMBL" id="MBD1224370.1"/>
    </source>
</evidence>
<dbReference type="Proteomes" id="UP000621631">
    <property type="component" value="Unassembled WGS sequence"/>
</dbReference>
<keyword evidence="4" id="KW-1185">Reference proteome</keyword>
<dbReference type="RefSeq" id="WP_019376106.1">
    <property type="nucleotide sequence ID" value="NZ_CP017962.1"/>
</dbReference>
<dbReference type="GeneID" id="71515065"/>
<evidence type="ECO:0000313" key="4">
    <source>
        <dbReference type="Proteomes" id="UP000621631"/>
    </source>
</evidence>
<name>A0AAC9J187_VIRHA</name>
<gene>
    <name evidence="1" type="ORF">BME96_11700</name>
    <name evidence="2" type="ORF">IC602_17295</name>
</gene>
<protein>
    <submittedName>
        <fullName evidence="2">DUF1657 domain-containing protein</fullName>
    </submittedName>
</protein>
<dbReference type="KEGG" id="vhl:BME96_11700"/>
<reference evidence="2 4" key="2">
    <citation type="submission" date="2020-09" db="EMBL/GenBank/DDBJ databases">
        <title>Draft Genome Sequences of Oil-Oxidizing Bacteria Halomonas titanicae, Marinobacter lutaoensis, and Virgibacillus halodenitrificans Isolated from Highly Saline Environments.</title>
        <authorList>
            <person name="Grouzdev D.S."/>
            <person name="Sokolova D.S."/>
            <person name="Semenova E.M."/>
            <person name="Borzenkov I.A."/>
            <person name="Bidzhieva S.K."/>
            <person name="Poltaraus A.B."/>
            <person name="Nazina T.N."/>
        </authorList>
    </citation>
    <scope>NUCLEOTIDE SEQUENCE [LARGE SCALE GENOMIC DNA]</scope>
    <source>
        <strain evidence="2 4">VKM B-3472D</strain>
    </source>
</reference>
<evidence type="ECO:0000313" key="3">
    <source>
        <dbReference type="Proteomes" id="UP000182945"/>
    </source>
</evidence>
<dbReference type="EMBL" id="JACWEZ010000017">
    <property type="protein sequence ID" value="MBD1224370.1"/>
    <property type="molecule type" value="Genomic_DNA"/>
</dbReference>